<keyword evidence="5" id="KW-0804">Transcription</keyword>
<evidence type="ECO:0000313" key="9">
    <source>
        <dbReference type="EMBL" id="MCY0387688.1"/>
    </source>
</evidence>
<dbReference type="PRINTS" id="PR00032">
    <property type="entry name" value="HTHARAC"/>
</dbReference>
<sequence>MYLKKPVEASEQPHVLVADDRPDELRLLIALLKAENFRISVAFDGHQAHNRAVAALPDLILMDVRMPRIDGFAACRLLRATPQTAHIPIIFLTSMASLSDRLEGLRNGGVDYVLKPFDAAEVIARIHIHLPRHLQTVAASRASLDPQASEEQVLVRAAMSYLLANLARPPSVAGLAQRVGTYEKKLSQAFRDVLGKTVFEFVREERLRLAARLLRDSSLNIGDIAAEVGFSGAANFGTAFRHHVGLTPSAFREQSRPTP</sequence>
<evidence type="ECO:0000256" key="4">
    <source>
        <dbReference type="ARBA" id="ARBA00023125"/>
    </source>
</evidence>
<dbReference type="PROSITE" id="PS50110">
    <property type="entry name" value="RESPONSE_REGULATORY"/>
    <property type="match status" value="1"/>
</dbReference>
<dbReference type="Pfam" id="PF00072">
    <property type="entry name" value="Response_reg"/>
    <property type="match status" value="1"/>
</dbReference>
<evidence type="ECO:0000256" key="5">
    <source>
        <dbReference type="ARBA" id="ARBA00023163"/>
    </source>
</evidence>
<dbReference type="EMBL" id="JAPMXC010000001">
    <property type="protein sequence ID" value="MCY0387688.1"/>
    <property type="molecule type" value="Genomic_DNA"/>
</dbReference>
<comment type="caution">
    <text evidence="9">The sequence shown here is derived from an EMBL/GenBank/DDBJ whole genome shotgun (WGS) entry which is preliminary data.</text>
</comment>
<dbReference type="PANTHER" id="PTHR48111">
    <property type="entry name" value="REGULATOR OF RPOS"/>
    <property type="match status" value="1"/>
</dbReference>
<dbReference type="PROSITE" id="PS01124">
    <property type="entry name" value="HTH_ARAC_FAMILY_2"/>
    <property type="match status" value="1"/>
</dbReference>
<evidence type="ECO:0000256" key="6">
    <source>
        <dbReference type="PROSITE-ProRule" id="PRU00169"/>
    </source>
</evidence>
<evidence type="ECO:0000259" key="8">
    <source>
        <dbReference type="PROSITE" id="PS50110"/>
    </source>
</evidence>
<keyword evidence="3" id="KW-0805">Transcription regulation</keyword>
<dbReference type="InterPro" id="IPR020449">
    <property type="entry name" value="Tscrpt_reg_AraC-type_HTH"/>
</dbReference>
<dbReference type="SUPFAM" id="SSF52172">
    <property type="entry name" value="CheY-like"/>
    <property type="match status" value="1"/>
</dbReference>
<dbReference type="SMART" id="SM00448">
    <property type="entry name" value="REC"/>
    <property type="match status" value="1"/>
</dbReference>
<dbReference type="InterPro" id="IPR018060">
    <property type="entry name" value="HTH_AraC"/>
</dbReference>
<protein>
    <submittedName>
        <fullName evidence="9">Response regulator</fullName>
    </submittedName>
</protein>
<keyword evidence="1 6" id="KW-0597">Phosphoprotein</keyword>
<dbReference type="InterPro" id="IPR001789">
    <property type="entry name" value="Sig_transdc_resp-reg_receiver"/>
</dbReference>
<evidence type="ECO:0000259" key="7">
    <source>
        <dbReference type="PROSITE" id="PS01124"/>
    </source>
</evidence>
<dbReference type="SUPFAM" id="SSF46689">
    <property type="entry name" value="Homeodomain-like"/>
    <property type="match status" value="2"/>
</dbReference>
<dbReference type="RefSeq" id="WP_267847414.1">
    <property type="nucleotide sequence ID" value="NZ_JAPMXC010000001.1"/>
</dbReference>
<name>A0ABT3ZMC2_9BURK</name>
<dbReference type="CDD" id="cd19920">
    <property type="entry name" value="REC_PA4781-like"/>
    <property type="match status" value="1"/>
</dbReference>
<keyword evidence="10" id="KW-1185">Reference proteome</keyword>
<keyword evidence="2" id="KW-0902">Two-component regulatory system</keyword>
<dbReference type="InterPro" id="IPR039420">
    <property type="entry name" value="WalR-like"/>
</dbReference>
<dbReference type="InterPro" id="IPR018062">
    <property type="entry name" value="HTH_AraC-typ_CS"/>
</dbReference>
<dbReference type="PROSITE" id="PS00041">
    <property type="entry name" value="HTH_ARAC_FAMILY_1"/>
    <property type="match status" value="1"/>
</dbReference>
<keyword evidence="4" id="KW-0238">DNA-binding</keyword>
<evidence type="ECO:0000313" key="10">
    <source>
        <dbReference type="Proteomes" id="UP001082899"/>
    </source>
</evidence>
<dbReference type="InterPro" id="IPR009057">
    <property type="entry name" value="Homeodomain-like_sf"/>
</dbReference>
<feature type="modified residue" description="4-aspartylphosphate" evidence="6">
    <location>
        <position position="63"/>
    </location>
</feature>
<dbReference type="PANTHER" id="PTHR48111:SF1">
    <property type="entry name" value="TWO-COMPONENT RESPONSE REGULATOR ORR33"/>
    <property type="match status" value="1"/>
</dbReference>
<dbReference type="Gene3D" id="3.40.50.2300">
    <property type="match status" value="1"/>
</dbReference>
<proteinExistence type="predicted"/>
<dbReference type="Pfam" id="PF12833">
    <property type="entry name" value="HTH_18"/>
    <property type="match status" value="1"/>
</dbReference>
<reference evidence="9" key="1">
    <citation type="submission" date="2022-11" db="EMBL/GenBank/DDBJ databases">
        <title>Robbsia betulipollinis sp. nov., isolated from pollen of birch (Betula pendula).</title>
        <authorList>
            <person name="Shi H."/>
            <person name="Ambika Manirajan B."/>
            <person name="Ratering S."/>
            <person name="Geissler-Plaum R."/>
            <person name="Schnell S."/>
        </authorList>
    </citation>
    <scope>NUCLEOTIDE SEQUENCE</scope>
    <source>
        <strain evidence="9">Bb-Pol-6</strain>
    </source>
</reference>
<evidence type="ECO:0000256" key="1">
    <source>
        <dbReference type="ARBA" id="ARBA00022553"/>
    </source>
</evidence>
<evidence type="ECO:0000256" key="3">
    <source>
        <dbReference type="ARBA" id="ARBA00023015"/>
    </source>
</evidence>
<feature type="domain" description="HTH araC/xylS-type" evidence="7">
    <location>
        <begin position="156"/>
        <end position="254"/>
    </location>
</feature>
<gene>
    <name evidence="9" type="ORF">OVY01_10670</name>
</gene>
<organism evidence="9 10">
    <name type="scientific">Robbsia betulipollinis</name>
    <dbReference type="NCBI Taxonomy" id="2981849"/>
    <lineage>
        <taxon>Bacteria</taxon>
        <taxon>Pseudomonadati</taxon>
        <taxon>Pseudomonadota</taxon>
        <taxon>Betaproteobacteria</taxon>
        <taxon>Burkholderiales</taxon>
        <taxon>Burkholderiaceae</taxon>
        <taxon>Robbsia</taxon>
    </lineage>
</organism>
<accession>A0ABT3ZMC2</accession>
<dbReference type="Gene3D" id="1.10.10.60">
    <property type="entry name" value="Homeodomain-like"/>
    <property type="match status" value="1"/>
</dbReference>
<dbReference type="Proteomes" id="UP001082899">
    <property type="component" value="Unassembled WGS sequence"/>
</dbReference>
<dbReference type="InterPro" id="IPR011006">
    <property type="entry name" value="CheY-like_superfamily"/>
</dbReference>
<feature type="domain" description="Response regulatory" evidence="8">
    <location>
        <begin position="14"/>
        <end position="130"/>
    </location>
</feature>
<dbReference type="SMART" id="SM00342">
    <property type="entry name" value="HTH_ARAC"/>
    <property type="match status" value="1"/>
</dbReference>
<evidence type="ECO:0000256" key="2">
    <source>
        <dbReference type="ARBA" id="ARBA00023012"/>
    </source>
</evidence>